<evidence type="ECO:0000256" key="5">
    <source>
        <dbReference type="ARBA" id="ARBA00023136"/>
    </source>
</evidence>
<comment type="caution">
    <text evidence="9">The sequence shown here is derived from an EMBL/GenBank/DDBJ whole genome shotgun (WGS) entry which is preliminary data.</text>
</comment>
<dbReference type="EMBL" id="JBHUIM010000001">
    <property type="protein sequence ID" value="MFD2246550.1"/>
    <property type="molecule type" value="Genomic_DNA"/>
</dbReference>
<evidence type="ECO:0000256" key="1">
    <source>
        <dbReference type="ARBA" id="ARBA00004651"/>
    </source>
</evidence>
<organism evidence="9 10">
    <name type="scientific">Pontibacter ruber</name>
    <dbReference type="NCBI Taxonomy" id="1343895"/>
    <lineage>
        <taxon>Bacteria</taxon>
        <taxon>Pseudomonadati</taxon>
        <taxon>Bacteroidota</taxon>
        <taxon>Cytophagia</taxon>
        <taxon>Cytophagales</taxon>
        <taxon>Hymenobacteraceae</taxon>
        <taxon>Pontibacter</taxon>
    </lineage>
</organism>
<dbReference type="PANTHER" id="PTHR34187">
    <property type="entry name" value="FGR18P"/>
    <property type="match status" value="1"/>
</dbReference>
<evidence type="ECO:0000313" key="10">
    <source>
        <dbReference type="Proteomes" id="UP001597374"/>
    </source>
</evidence>
<evidence type="ECO:0000256" key="6">
    <source>
        <dbReference type="SAM" id="MobiDB-lite"/>
    </source>
</evidence>
<evidence type="ECO:0000259" key="8">
    <source>
        <dbReference type="Pfam" id="PF02656"/>
    </source>
</evidence>
<keyword evidence="10" id="KW-1185">Reference proteome</keyword>
<keyword evidence="3 7" id="KW-0812">Transmembrane</keyword>
<sequence>MLNPDKEKIKKLKKKLKIQEKKNAEVRDQLAAQRTIFANERTLMAYLRTAMTIAIGGFAALKFSNDMYLKIIGITLIPIGVILVIYSFVRYRQKQKLIEGHHQEYCPTSHEHERAHAKEEGHKSDGLAS</sequence>
<evidence type="ECO:0000256" key="4">
    <source>
        <dbReference type="ARBA" id="ARBA00022989"/>
    </source>
</evidence>
<reference evidence="10" key="1">
    <citation type="journal article" date="2019" name="Int. J. Syst. Evol. Microbiol.">
        <title>The Global Catalogue of Microorganisms (GCM) 10K type strain sequencing project: providing services to taxonomists for standard genome sequencing and annotation.</title>
        <authorList>
            <consortium name="The Broad Institute Genomics Platform"/>
            <consortium name="The Broad Institute Genome Sequencing Center for Infectious Disease"/>
            <person name="Wu L."/>
            <person name="Ma J."/>
        </authorList>
    </citation>
    <scope>NUCLEOTIDE SEQUENCE [LARGE SCALE GENOMIC DNA]</scope>
    <source>
        <strain evidence="10">CGMCC 4.1782</strain>
    </source>
</reference>
<dbReference type="PANTHER" id="PTHR34187:SF2">
    <property type="entry name" value="DUF202 DOMAIN-CONTAINING PROTEIN"/>
    <property type="match status" value="1"/>
</dbReference>
<proteinExistence type="predicted"/>
<dbReference type="InterPro" id="IPR052053">
    <property type="entry name" value="IM_YidH-like"/>
</dbReference>
<accession>A0ABW5CZV2</accession>
<protein>
    <submittedName>
        <fullName evidence="9">YidH family protein</fullName>
    </submittedName>
</protein>
<feature type="region of interest" description="Disordered" evidence="6">
    <location>
        <begin position="106"/>
        <end position="129"/>
    </location>
</feature>
<comment type="subcellular location">
    <subcellularLocation>
        <location evidence="1">Cell membrane</location>
        <topology evidence="1">Multi-pass membrane protein</topology>
    </subcellularLocation>
</comment>
<dbReference type="Pfam" id="PF02656">
    <property type="entry name" value="DUF202"/>
    <property type="match status" value="1"/>
</dbReference>
<gene>
    <name evidence="9" type="ORF">ACFSKP_09815</name>
</gene>
<evidence type="ECO:0000256" key="7">
    <source>
        <dbReference type="SAM" id="Phobius"/>
    </source>
</evidence>
<evidence type="ECO:0000256" key="2">
    <source>
        <dbReference type="ARBA" id="ARBA00022475"/>
    </source>
</evidence>
<feature type="transmembrane region" description="Helical" evidence="7">
    <location>
        <begin position="67"/>
        <end position="89"/>
    </location>
</feature>
<keyword evidence="2" id="KW-1003">Cell membrane</keyword>
<dbReference type="RefSeq" id="WP_250428337.1">
    <property type="nucleotide sequence ID" value="NZ_JALPRR010000001.1"/>
</dbReference>
<keyword evidence="5 7" id="KW-0472">Membrane</keyword>
<feature type="domain" description="DUF202" evidence="8">
    <location>
        <begin position="34"/>
        <end position="96"/>
    </location>
</feature>
<keyword evidence="4 7" id="KW-1133">Transmembrane helix</keyword>
<evidence type="ECO:0000256" key="3">
    <source>
        <dbReference type="ARBA" id="ARBA00022692"/>
    </source>
</evidence>
<evidence type="ECO:0000313" key="9">
    <source>
        <dbReference type="EMBL" id="MFD2246550.1"/>
    </source>
</evidence>
<dbReference type="Proteomes" id="UP001597374">
    <property type="component" value="Unassembled WGS sequence"/>
</dbReference>
<feature type="transmembrane region" description="Helical" evidence="7">
    <location>
        <begin position="43"/>
        <end position="61"/>
    </location>
</feature>
<name>A0ABW5CZV2_9BACT</name>
<dbReference type="InterPro" id="IPR003807">
    <property type="entry name" value="DUF202"/>
</dbReference>